<protein>
    <submittedName>
        <fullName evidence="1">Putative IMP dehydrogenase/GMP reductase</fullName>
    </submittedName>
</protein>
<feature type="non-terminal residue" evidence="1">
    <location>
        <position position="96"/>
    </location>
</feature>
<dbReference type="Proteomes" id="UP000265520">
    <property type="component" value="Unassembled WGS sequence"/>
</dbReference>
<organism evidence="1 2">
    <name type="scientific">Trifolium medium</name>
    <dbReference type="NCBI Taxonomy" id="97028"/>
    <lineage>
        <taxon>Eukaryota</taxon>
        <taxon>Viridiplantae</taxon>
        <taxon>Streptophyta</taxon>
        <taxon>Embryophyta</taxon>
        <taxon>Tracheophyta</taxon>
        <taxon>Spermatophyta</taxon>
        <taxon>Magnoliopsida</taxon>
        <taxon>eudicotyledons</taxon>
        <taxon>Gunneridae</taxon>
        <taxon>Pentapetalae</taxon>
        <taxon>rosids</taxon>
        <taxon>fabids</taxon>
        <taxon>Fabales</taxon>
        <taxon>Fabaceae</taxon>
        <taxon>Papilionoideae</taxon>
        <taxon>50 kb inversion clade</taxon>
        <taxon>NPAAA clade</taxon>
        <taxon>Hologalegina</taxon>
        <taxon>IRL clade</taxon>
        <taxon>Trifolieae</taxon>
        <taxon>Trifolium</taxon>
    </lineage>
</organism>
<keyword evidence="2" id="KW-1185">Reference proteome</keyword>
<sequence length="96" mass="11162">LRQFGFTQTIPRLPSQAADPSVKREDILAQFAEYLDRLLTPEQIGLAAIYPWYATPGYIRWYFRISHPYMRLLPPRDPPRPCEAEAIIEEEAELEG</sequence>
<proteinExistence type="predicted"/>
<accession>A0A392SW01</accession>
<dbReference type="AlphaFoldDB" id="A0A392SW01"/>
<feature type="non-terminal residue" evidence="1">
    <location>
        <position position="1"/>
    </location>
</feature>
<reference evidence="1 2" key="1">
    <citation type="journal article" date="2018" name="Front. Plant Sci.">
        <title>Red Clover (Trifolium pratense) and Zigzag Clover (T. medium) - A Picture of Genomic Similarities and Differences.</title>
        <authorList>
            <person name="Dluhosova J."/>
            <person name="Istvanek J."/>
            <person name="Nedelnik J."/>
            <person name="Repkova J."/>
        </authorList>
    </citation>
    <scope>NUCLEOTIDE SEQUENCE [LARGE SCALE GENOMIC DNA]</scope>
    <source>
        <strain evidence="2">cv. 10/8</strain>
        <tissue evidence="1">Leaf</tissue>
    </source>
</reference>
<evidence type="ECO:0000313" key="1">
    <source>
        <dbReference type="EMBL" id="MCI53038.1"/>
    </source>
</evidence>
<comment type="caution">
    <text evidence="1">The sequence shown here is derived from an EMBL/GenBank/DDBJ whole genome shotgun (WGS) entry which is preliminary data.</text>
</comment>
<evidence type="ECO:0000313" key="2">
    <source>
        <dbReference type="Proteomes" id="UP000265520"/>
    </source>
</evidence>
<name>A0A392SW01_9FABA</name>
<dbReference type="EMBL" id="LXQA010456827">
    <property type="protein sequence ID" value="MCI53038.1"/>
    <property type="molecule type" value="Genomic_DNA"/>
</dbReference>